<dbReference type="Proteomes" id="UP000005237">
    <property type="component" value="Unassembled WGS sequence"/>
</dbReference>
<dbReference type="Pfam" id="PF10327">
    <property type="entry name" value="7TM_GPCR_Sri"/>
    <property type="match status" value="1"/>
</dbReference>
<evidence type="ECO:0000256" key="1">
    <source>
        <dbReference type="SAM" id="Phobius"/>
    </source>
</evidence>
<feature type="transmembrane region" description="Helical" evidence="1">
    <location>
        <begin position="15"/>
        <end position="36"/>
    </location>
</feature>
<keyword evidence="1" id="KW-0812">Transmembrane</keyword>
<dbReference type="PANTHER" id="PTHR45830">
    <property type="entry name" value="SERPENTINE RECEPTOR, CLASS I"/>
    <property type="match status" value="1"/>
</dbReference>
<dbReference type="InterPro" id="IPR019429">
    <property type="entry name" value="7TM_GPCR_serpentine_rcpt_Sri"/>
</dbReference>
<reference evidence="2" key="2">
    <citation type="submission" date="2022-06" db="UniProtKB">
        <authorList>
            <consortium name="EnsemblMetazoa"/>
        </authorList>
    </citation>
    <scope>IDENTIFICATION</scope>
    <source>
        <strain evidence="2">DF5081</strain>
    </source>
</reference>
<evidence type="ECO:0000313" key="2">
    <source>
        <dbReference type="EnsemblMetazoa" id="CJA10653b.1"/>
    </source>
</evidence>
<accession>A0A8R1HZQ4</accession>
<proteinExistence type="predicted"/>
<dbReference type="AlphaFoldDB" id="A0A8R1HZQ4"/>
<dbReference type="SUPFAM" id="SSF81321">
    <property type="entry name" value="Family A G protein-coupled receptor-like"/>
    <property type="match status" value="1"/>
</dbReference>
<keyword evidence="1" id="KW-1133">Transmembrane helix</keyword>
<protein>
    <submittedName>
        <fullName evidence="2">Uncharacterized protein</fullName>
    </submittedName>
</protein>
<keyword evidence="3" id="KW-1185">Reference proteome</keyword>
<evidence type="ECO:0000313" key="3">
    <source>
        <dbReference type="Proteomes" id="UP000005237"/>
    </source>
</evidence>
<feature type="transmembrane region" description="Helical" evidence="1">
    <location>
        <begin position="281"/>
        <end position="301"/>
    </location>
</feature>
<feature type="transmembrane region" description="Helical" evidence="1">
    <location>
        <begin position="136"/>
        <end position="155"/>
    </location>
</feature>
<dbReference type="EnsemblMetazoa" id="CJA10653b.1">
    <property type="protein sequence ID" value="CJA10653b.1"/>
    <property type="gene ID" value="WBGene00129857"/>
</dbReference>
<dbReference type="PANTHER" id="PTHR45830:SF12">
    <property type="entry name" value="G_PROTEIN_RECEP_F1_2 DOMAIN-CONTAINING PROTEIN-RELATED"/>
    <property type="match status" value="1"/>
</dbReference>
<feature type="transmembrane region" description="Helical" evidence="1">
    <location>
        <begin position="72"/>
        <end position="90"/>
    </location>
</feature>
<sequence length="350" mass="40109">MHIELNSNFQYVETILFNIAGCIDFCANSLLIYLILFKSATMHNFRFYMLYFQASTFLVDIYLTLLMKPIPIFPVIGGYTIGLLSTVFHVSSHIQMTVILVLMSVQVVAIWCSFLRKHQTIVSIDGRKVLGTKTYWSLIVLPHFGVITGSLMFYFSNISKEEQIQFIRNNIPQLGSQLAQLPCLQIYDRVGKPIVIYSLLVLLFQETFFFTCVFVLAIDIFTTLRNNHVTVSSGNMGKHRAMFRSLFAQFIVLLFCFLPSCVGIIILIFDIPYIQEVSGALLCIYSIHSFLGCIVMIFTYQPYWNTILLWLGLSKNGLDGSPSIFVMKGKQSRLSIRKIRSWFNECKVVF</sequence>
<dbReference type="Gene3D" id="1.20.1070.10">
    <property type="entry name" value="Rhodopsin 7-helix transmembrane proteins"/>
    <property type="match status" value="1"/>
</dbReference>
<reference evidence="3" key="1">
    <citation type="submission" date="2010-08" db="EMBL/GenBank/DDBJ databases">
        <authorList>
            <consortium name="Caenorhabditis japonica Sequencing Consortium"/>
            <person name="Wilson R.K."/>
        </authorList>
    </citation>
    <scope>NUCLEOTIDE SEQUENCE [LARGE SCALE GENOMIC DNA]</scope>
    <source>
        <strain evidence="3">DF5081</strain>
    </source>
</reference>
<feature type="transmembrane region" description="Helical" evidence="1">
    <location>
        <begin position="194"/>
        <end position="218"/>
    </location>
</feature>
<organism evidence="2 3">
    <name type="scientific">Caenorhabditis japonica</name>
    <dbReference type="NCBI Taxonomy" id="281687"/>
    <lineage>
        <taxon>Eukaryota</taxon>
        <taxon>Metazoa</taxon>
        <taxon>Ecdysozoa</taxon>
        <taxon>Nematoda</taxon>
        <taxon>Chromadorea</taxon>
        <taxon>Rhabditida</taxon>
        <taxon>Rhabditina</taxon>
        <taxon>Rhabditomorpha</taxon>
        <taxon>Rhabditoidea</taxon>
        <taxon>Rhabditidae</taxon>
        <taxon>Peloderinae</taxon>
        <taxon>Caenorhabditis</taxon>
    </lineage>
</organism>
<keyword evidence="1" id="KW-0472">Membrane</keyword>
<name>A0A8R1HZQ4_CAEJA</name>
<feature type="transmembrane region" description="Helical" evidence="1">
    <location>
        <begin position="246"/>
        <end position="269"/>
    </location>
</feature>
<feature type="transmembrane region" description="Helical" evidence="1">
    <location>
        <begin position="97"/>
        <end position="116"/>
    </location>
</feature>